<gene>
    <name evidence="1" type="ORF">AVEN_17410_1</name>
</gene>
<dbReference type="Proteomes" id="UP000499080">
    <property type="component" value="Unassembled WGS sequence"/>
</dbReference>
<organism evidence="1 2">
    <name type="scientific">Araneus ventricosus</name>
    <name type="common">Orbweaver spider</name>
    <name type="synonym">Epeira ventricosa</name>
    <dbReference type="NCBI Taxonomy" id="182803"/>
    <lineage>
        <taxon>Eukaryota</taxon>
        <taxon>Metazoa</taxon>
        <taxon>Ecdysozoa</taxon>
        <taxon>Arthropoda</taxon>
        <taxon>Chelicerata</taxon>
        <taxon>Arachnida</taxon>
        <taxon>Araneae</taxon>
        <taxon>Araneomorphae</taxon>
        <taxon>Entelegynae</taxon>
        <taxon>Araneoidea</taxon>
        <taxon>Araneidae</taxon>
        <taxon>Araneus</taxon>
    </lineage>
</organism>
<protein>
    <submittedName>
        <fullName evidence="1">Uncharacterized protein</fullName>
    </submittedName>
</protein>
<name>A0A4Y2H2Q1_ARAVE</name>
<evidence type="ECO:0000313" key="1">
    <source>
        <dbReference type="EMBL" id="GBM59375.1"/>
    </source>
</evidence>
<keyword evidence="2" id="KW-1185">Reference proteome</keyword>
<accession>A0A4Y2H2Q1</accession>
<sequence>MVLGFGSPYPPGPLAAAAAAADSSGHTRSRWSLASRTISSGPLVQMVLGWSITGPLAAAAAAAAETPGPPGPGQMVRLPILSRWSLAGPLGPDGRARSSSTVHLRRAAAAEIRSPVFSLGKASKHTVLPGLSSRSGSRWSLASRSISSGPLAAGAAAAAANSRSTGPFLRPLGPDGPSWTHIHSPLAAAAAAEDPVHQVQMVLGCHVSSRSRWSLHISLN</sequence>
<proteinExistence type="predicted"/>
<evidence type="ECO:0000313" key="2">
    <source>
        <dbReference type="Proteomes" id="UP000499080"/>
    </source>
</evidence>
<dbReference type="EMBL" id="BGPR01001678">
    <property type="protein sequence ID" value="GBM59375.1"/>
    <property type="molecule type" value="Genomic_DNA"/>
</dbReference>
<dbReference type="AlphaFoldDB" id="A0A4Y2H2Q1"/>
<comment type="caution">
    <text evidence="1">The sequence shown here is derived from an EMBL/GenBank/DDBJ whole genome shotgun (WGS) entry which is preliminary data.</text>
</comment>
<reference evidence="1 2" key="1">
    <citation type="journal article" date="2019" name="Sci. Rep.">
        <title>Orb-weaving spider Araneus ventricosus genome elucidates the spidroin gene catalogue.</title>
        <authorList>
            <person name="Kono N."/>
            <person name="Nakamura H."/>
            <person name="Ohtoshi R."/>
            <person name="Moran D.A.P."/>
            <person name="Shinohara A."/>
            <person name="Yoshida Y."/>
            <person name="Fujiwara M."/>
            <person name="Mori M."/>
            <person name="Tomita M."/>
            <person name="Arakawa K."/>
        </authorList>
    </citation>
    <scope>NUCLEOTIDE SEQUENCE [LARGE SCALE GENOMIC DNA]</scope>
</reference>